<keyword evidence="6" id="KW-0653">Protein transport</keyword>
<evidence type="ECO:0000313" key="12">
    <source>
        <dbReference type="Proteomes" id="UP001157974"/>
    </source>
</evidence>
<evidence type="ECO:0000259" key="10">
    <source>
        <dbReference type="PROSITE" id="PS50166"/>
    </source>
</evidence>
<dbReference type="SMART" id="SM00913">
    <property type="entry name" value="IBN_N"/>
    <property type="match status" value="1"/>
</dbReference>
<evidence type="ECO:0000256" key="9">
    <source>
        <dbReference type="SAM" id="MobiDB-lite"/>
    </source>
</evidence>
<dbReference type="EMBL" id="JAMWBK010000004">
    <property type="protein sequence ID" value="KAJ8905658.1"/>
    <property type="molecule type" value="Genomic_DNA"/>
</dbReference>
<dbReference type="Pfam" id="PF03810">
    <property type="entry name" value="IBN_N"/>
    <property type="match status" value="1"/>
</dbReference>
<comment type="caution">
    <text evidence="11">The sequence shown here is derived from an EMBL/GenBank/DDBJ whole genome shotgun (WGS) entry which is preliminary data.</text>
</comment>
<dbReference type="GO" id="GO:0005737">
    <property type="term" value="C:cytoplasm"/>
    <property type="evidence" value="ECO:0007669"/>
    <property type="project" value="UniProtKB-SubCell"/>
</dbReference>
<feature type="region of interest" description="Disordered" evidence="9">
    <location>
        <begin position="345"/>
        <end position="373"/>
    </location>
</feature>
<dbReference type="GO" id="GO:0031981">
    <property type="term" value="C:nuclear lumen"/>
    <property type="evidence" value="ECO:0007669"/>
    <property type="project" value="UniProtKB-ARBA"/>
</dbReference>
<name>A0AAV8UT22_9RHOD</name>
<proteinExistence type="inferred from homology"/>
<keyword evidence="3" id="KW-0813">Transport</keyword>
<evidence type="ECO:0000313" key="11">
    <source>
        <dbReference type="EMBL" id="KAJ8905658.1"/>
    </source>
</evidence>
<dbReference type="Pfam" id="PF13513">
    <property type="entry name" value="HEAT_EZ"/>
    <property type="match status" value="1"/>
</dbReference>
<keyword evidence="12" id="KW-1185">Reference proteome</keyword>
<dbReference type="PROSITE" id="PS50166">
    <property type="entry name" value="IMPORTIN_B_NT"/>
    <property type="match status" value="1"/>
</dbReference>
<keyword evidence="4" id="KW-0963">Cytoplasm</keyword>
<comment type="similarity">
    <text evidence="8">Belongs to the importin beta family. Importin beta-2 subfamily.</text>
</comment>
<evidence type="ECO:0000256" key="2">
    <source>
        <dbReference type="ARBA" id="ARBA00004496"/>
    </source>
</evidence>
<dbReference type="SUPFAM" id="SSF48371">
    <property type="entry name" value="ARM repeat"/>
    <property type="match status" value="1"/>
</dbReference>
<dbReference type="Proteomes" id="UP001157974">
    <property type="component" value="Unassembled WGS sequence"/>
</dbReference>
<keyword evidence="5" id="KW-0677">Repeat</keyword>
<evidence type="ECO:0000256" key="8">
    <source>
        <dbReference type="ARBA" id="ARBA00038423"/>
    </source>
</evidence>
<evidence type="ECO:0000256" key="7">
    <source>
        <dbReference type="ARBA" id="ARBA00023242"/>
    </source>
</evidence>
<comment type="subcellular location">
    <subcellularLocation>
        <location evidence="2">Cytoplasm</location>
    </subcellularLocation>
    <subcellularLocation>
        <location evidence="1">Nucleus</location>
    </subcellularLocation>
</comment>
<evidence type="ECO:0000256" key="5">
    <source>
        <dbReference type="ARBA" id="ARBA00022737"/>
    </source>
</evidence>
<dbReference type="InterPro" id="IPR016024">
    <property type="entry name" value="ARM-type_fold"/>
</dbReference>
<dbReference type="PANTHER" id="PTHR10527">
    <property type="entry name" value="IMPORTIN BETA"/>
    <property type="match status" value="1"/>
</dbReference>
<dbReference type="GO" id="GO:0006606">
    <property type="term" value="P:protein import into nucleus"/>
    <property type="evidence" value="ECO:0007669"/>
    <property type="project" value="InterPro"/>
</dbReference>
<dbReference type="InterPro" id="IPR040122">
    <property type="entry name" value="Importin_beta"/>
</dbReference>
<protein>
    <recommendedName>
        <fullName evidence="10">Importin N-terminal domain-containing protein</fullName>
    </recommendedName>
</protein>
<keyword evidence="7" id="KW-0539">Nucleus</keyword>
<evidence type="ECO:0000256" key="4">
    <source>
        <dbReference type="ARBA" id="ARBA00022490"/>
    </source>
</evidence>
<accession>A0AAV8UT22</accession>
<dbReference type="InterPro" id="IPR001494">
    <property type="entry name" value="Importin-beta_N"/>
</dbReference>
<dbReference type="Pfam" id="PF25780">
    <property type="entry name" value="TPR_IPO5"/>
    <property type="match status" value="1"/>
</dbReference>
<evidence type="ECO:0000256" key="3">
    <source>
        <dbReference type="ARBA" id="ARBA00022448"/>
    </source>
</evidence>
<dbReference type="InterPro" id="IPR057672">
    <property type="entry name" value="TPR_IPO4/5"/>
</dbReference>
<reference evidence="11 12" key="1">
    <citation type="journal article" date="2023" name="Nat. Commun.">
        <title>Origin of minicircular mitochondrial genomes in red algae.</title>
        <authorList>
            <person name="Lee Y."/>
            <person name="Cho C.H."/>
            <person name="Lee Y.M."/>
            <person name="Park S.I."/>
            <person name="Yang J.H."/>
            <person name="West J.A."/>
            <person name="Bhattacharya D."/>
            <person name="Yoon H.S."/>
        </authorList>
    </citation>
    <scope>NUCLEOTIDE SEQUENCE [LARGE SCALE GENOMIC DNA]</scope>
    <source>
        <strain evidence="11 12">CCMP1338</strain>
        <tissue evidence="11">Whole cell</tissue>
    </source>
</reference>
<dbReference type="GO" id="GO:0031267">
    <property type="term" value="F:small GTPase binding"/>
    <property type="evidence" value="ECO:0007669"/>
    <property type="project" value="InterPro"/>
</dbReference>
<dbReference type="AlphaFoldDB" id="A0AAV8UT22"/>
<gene>
    <name evidence="11" type="ORF">NDN08_002164</name>
</gene>
<sequence length="896" mass="99042">MGSWVPDPGGVTRVASMLLDGSSGSNEAQNAAYKTLRELAEHPELDLYLAYVLNAGAPWPNLSDEQQTIVRQSAGLLLKNNLRRSYRMLSSQSREFIQTELLRAIGDTIPQIRQVASLAAASVVAESGLKDWCELLPALEGYLKSGDEAYTHGSISTLCKLCEDALEKLDEDPEQPLLRVIPEMLKFLLYDNEDVRIKVIHAVNHMLASMPLGLQRSMKETLEALFHAANDSSDEVRKEFCVAICRLEEAVPEILEEHMKKIVPYMIQTSQSSNEELALEACEFWLVYAEKPVARETLLPYVGDIVNVLMHNMNYSDTDPGLIDSEEDCSVPDRPEEIRPQFHTARSVSAGEAGDSEPNGAEPANGADEDELSDWSVRKSSAAAFDGLASVFGDSLLDHLLPILSLRLRDSERWQMRESAVLALGACSEGCSNGMVPYLPDLVQQLLRFLSDDHHLVRSMSCWALSRYSRWIVNQRDNPLSQNVFEALLVVLLDRNKRVQASACSALACFEEELGSDLVGGLGLVTKAFAEAFKCYQRKNQLILYDAIGTMAECVESALAVPMYINTLMPPLIDKWNQLVDGDVGLLPLFECLTVVLKHLGKEASNFANPILSRCVSITKSAFAAASRSADYAHALEFEFVICSLDLIAGIAEALGSSLELVTETKELPELVTHSMKETRPDVRQSAFALLGDLARAEVSGLNEPEVMEVILAETFRGLDVRFVNVCSNATWALGELSAMYYRKNVSSPFGPHLEASLSRLITTLQSPMLNRSLLENTAITLGRVALIHTQSLAPALGSIIQPMCLILRNIRDGQEKEDACRGMCAMVKLNPEAVGPSFLYFTDCVASWSLPKAELKADFEMILIGYKNVMGASWPAYYSTFPDPLRQRLNEQYHL</sequence>
<evidence type="ECO:0000256" key="6">
    <source>
        <dbReference type="ARBA" id="ARBA00022927"/>
    </source>
</evidence>
<organism evidence="11 12">
    <name type="scientific">Rhodosorus marinus</name>
    <dbReference type="NCBI Taxonomy" id="101924"/>
    <lineage>
        <taxon>Eukaryota</taxon>
        <taxon>Rhodophyta</taxon>
        <taxon>Stylonematophyceae</taxon>
        <taxon>Stylonematales</taxon>
        <taxon>Stylonemataceae</taxon>
        <taxon>Rhodosorus</taxon>
    </lineage>
</organism>
<feature type="domain" description="Importin N-terminal" evidence="10">
    <location>
        <begin position="32"/>
        <end position="107"/>
    </location>
</feature>
<dbReference type="FunFam" id="1.25.10.10:FF:000028">
    <property type="entry name" value="Transportin-1 isoform 1"/>
    <property type="match status" value="1"/>
</dbReference>
<dbReference type="Gene3D" id="1.25.10.10">
    <property type="entry name" value="Leucine-rich Repeat Variant"/>
    <property type="match status" value="1"/>
</dbReference>
<dbReference type="InterPro" id="IPR011989">
    <property type="entry name" value="ARM-like"/>
</dbReference>
<evidence type="ECO:0000256" key="1">
    <source>
        <dbReference type="ARBA" id="ARBA00004123"/>
    </source>
</evidence>